<name>A0ABN3UNU6_9MICO</name>
<organism evidence="1 2">
    <name type="scientific">Pedococcus aerophilus</name>
    <dbReference type="NCBI Taxonomy" id="436356"/>
    <lineage>
        <taxon>Bacteria</taxon>
        <taxon>Bacillati</taxon>
        <taxon>Actinomycetota</taxon>
        <taxon>Actinomycetes</taxon>
        <taxon>Micrococcales</taxon>
        <taxon>Intrasporangiaceae</taxon>
        <taxon>Pedococcus</taxon>
    </lineage>
</organism>
<gene>
    <name evidence="1" type="ORF">GCM10009867_19870</name>
</gene>
<protein>
    <recommendedName>
        <fullName evidence="3">Site-specific integrase</fullName>
    </recommendedName>
</protein>
<evidence type="ECO:0008006" key="3">
    <source>
        <dbReference type="Google" id="ProtNLM"/>
    </source>
</evidence>
<comment type="caution">
    <text evidence="1">The sequence shown here is derived from an EMBL/GenBank/DDBJ whole genome shotgun (WGS) entry which is preliminary data.</text>
</comment>
<accession>A0ABN3UNU6</accession>
<dbReference type="EMBL" id="BAAARN010000001">
    <property type="protein sequence ID" value="GAA2736065.1"/>
    <property type="molecule type" value="Genomic_DNA"/>
</dbReference>
<dbReference type="RefSeq" id="WP_344192679.1">
    <property type="nucleotide sequence ID" value="NZ_BAAARN010000001.1"/>
</dbReference>
<evidence type="ECO:0000313" key="1">
    <source>
        <dbReference type="EMBL" id="GAA2736065.1"/>
    </source>
</evidence>
<sequence length="275" mass="29866">MSDQHEGDHLYGKARSPLTRIADQPRPWTVSPMNTDTQSPSAQVSEQVARYIANYTPTLPAQQWTVIGATARDLVIATAPPSRNDARVCLSHTSRFLVWVLQRAGTLDIVTVITTEWIERYCRTNPHQLGAGTLAKQREILRRLLRAIEGHSSCTRRQPRGEGPAPYAASELASLQAAAAPEGPLASILETVSGRGALKAAPIGNLDAARREAAPTDVQVRFDRLRATSIVNTLERWGTTHAAIASGGLTQTALDRILPHLPRPSESDVQALLRG</sequence>
<keyword evidence="2" id="KW-1185">Reference proteome</keyword>
<evidence type="ECO:0000313" key="2">
    <source>
        <dbReference type="Proteomes" id="UP001501326"/>
    </source>
</evidence>
<proteinExistence type="predicted"/>
<dbReference type="Proteomes" id="UP001501326">
    <property type="component" value="Unassembled WGS sequence"/>
</dbReference>
<reference evidence="1 2" key="1">
    <citation type="journal article" date="2019" name="Int. J. Syst. Evol. Microbiol.">
        <title>The Global Catalogue of Microorganisms (GCM) 10K type strain sequencing project: providing services to taxonomists for standard genome sequencing and annotation.</title>
        <authorList>
            <consortium name="The Broad Institute Genomics Platform"/>
            <consortium name="The Broad Institute Genome Sequencing Center for Infectious Disease"/>
            <person name="Wu L."/>
            <person name="Ma J."/>
        </authorList>
    </citation>
    <scope>NUCLEOTIDE SEQUENCE [LARGE SCALE GENOMIC DNA]</scope>
    <source>
        <strain evidence="1 2">JCM 16378</strain>
    </source>
</reference>